<dbReference type="PROSITE" id="PS51034">
    <property type="entry name" value="ZP_2"/>
    <property type="match status" value="1"/>
</dbReference>
<organism evidence="6 7">
    <name type="scientific">Chiloscyllium punctatum</name>
    <name type="common">Brownbanded bambooshark</name>
    <name type="synonym">Hemiscyllium punctatum</name>
    <dbReference type="NCBI Taxonomy" id="137246"/>
    <lineage>
        <taxon>Eukaryota</taxon>
        <taxon>Metazoa</taxon>
        <taxon>Chordata</taxon>
        <taxon>Craniata</taxon>
        <taxon>Vertebrata</taxon>
        <taxon>Chondrichthyes</taxon>
        <taxon>Elasmobranchii</taxon>
        <taxon>Galeomorphii</taxon>
        <taxon>Galeoidea</taxon>
        <taxon>Orectolobiformes</taxon>
        <taxon>Hemiscylliidae</taxon>
        <taxon>Chiloscyllium</taxon>
    </lineage>
</organism>
<dbReference type="InterPro" id="IPR048290">
    <property type="entry name" value="ZP_chr"/>
</dbReference>
<keyword evidence="2" id="KW-0325">Glycoprotein</keyword>
<dbReference type="Pfam" id="PF00100">
    <property type="entry name" value="Zona_pellucida"/>
    <property type="match status" value="1"/>
</dbReference>
<keyword evidence="3" id="KW-0812">Transmembrane</keyword>
<dbReference type="Pfam" id="PF23736">
    <property type="entry name" value="Ig_ZP2"/>
    <property type="match status" value="1"/>
</dbReference>
<reference evidence="6 7" key="1">
    <citation type="journal article" date="2018" name="Nat. Ecol. Evol.">
        <title>Shark genomes provide insights into elasmobranch evolution and the origin of vertebrates.</title>
        <authorList>
            <person name="Hara Y"/>
            <person name="Yamaguchi K"/>
            <person name="Onimaru K"/>
            <person name="Kadota M"/>
            <person name="Koyanagi M"/>
            <person name="Keeley SD"/>
            <person name="Tatsumi K"/>
            <person name="Tanaka K"/>
            <person name="Motone F"/>
            <person name="Kageyama Y"/>
            <person name="Nozu R"/>
            <person name="Adachi N"/>
            <person name="Nishimura O"/>
            <person name="Nakagawa R"/>
            <person name="Tanegashima C"/>
            <person name="Kiyatake I"/>
            <person name="Matsumoto R"/>
            <person name="Murakumo K"/>
            <person name="Nishida K"/>
            <person name="Terakita A"/>
            <person name="Kuratani S"/>
            <person name="Sato K"/>
            <person name="Hyodo S Kuraku.S."/>
        </authorList>
    </citation>
    <scope>NUCLEOTIDE SEQUENCE [LARGE SCALE GENOMIC DNA]</scope>
</reference>
<name>A0A401RHA2_CHIPU</name>
<dbReference type="Gene3D" id="2.60.40.3210">
    <property type="entry name" value="Zona pellucida, ZP-N domain"/>
    <property type="match status" value="1"/>
</dbReference>
<feature type="chain" id="PRO_5019264441" description="ZP domain-containing protein" evidence="4">
    <location>
        <begin position="22"/>
        <end position="965"/>
    </location>
</feature>
<keyword evidence="3" id="KW-1133">Transmembrane helix</keyword>
<keyword evidence="7" id="KW-1185">Reference proteome</keyword>
<evidence type="ECO:0000313" key="7">
    <source>
        <dbReference type="Proteomes" id="UP000287033"/>
    </source>
</evidence>
<dbReference type="OMA" id="TPRIMPS"/>
<dbReference type="Pfam" id="PF26562">
    <property type="entry name" value="Ig-like"/>
    <property type="match status" value="1"/>
</dbReference>
<dbReference type="PRINTS" id="PR00023">
    <property type="entry name" value="ZPELLUCIDA"/>
</dbReference>
<keyword evidence="4" id="KW-0732">Signal</keyword>
<evidence type="ECO:0000256" key="3">
    <source>
        <dbReference type="SAM" id="Phobius"/>
    </source>
</evidence>
<feature type="signal peptide" evidence="4">
    <location>
        <begin position="1"/>
        <end position="21"/>
    </location>
</feature>
<evidence type="ECO:0000256" key="1">
    <source>
        <dbReference type="ARBA" id="ARBA00023157"/>
    </source>
</evidence>
<dbReference type="PANTHER" id="PTHR47130:SF6">
    <property type="entry name" value="EGG ENVELOPE GLYCOPROTEIN-LIKE PRECURSOR"/>
    <property type="match status" value="1"/>
</dbReference>
<dbReference type="InterPro" id="IPR058876">
    <property type="entry name" value="Ig-like_ZP"/>
</dbReference>
<evidence type="ECO:0000256" key="4">
    <source>
        <dbReference type="SAM" id="SignalP"/>
    </source>
</evidence>
<dbReference type="InterPro" id="IPR057638">
    <property type="entry name" value="Ig_ZP2_2nd"/>
</dbReference>
<dbReference type="Proteomes" id="UP000287033">
    <property type="component" value="Unassembled WGS sequence"/>
</dbReference>
<dbReference type="EMBL" id="BEZZ01004143">
    <property type="protein sequence ID" value="GCC17514.1"/>
    <property type="molecule type" value="Genomic_DNA"/>
</dbReference>
<dbReference type="Gene3D" id="2.60.40.4100">
    <property type="entry name" value="Zona pellucida, ZP-C domain"/>
    <property type="match status" value="1"/>
</dbReference>
<gene>
    <name evidence="6" type="ORF">chiPu_0021545</name>
</gene>
<dbReference type="SMART" id="SM00241">
    <property type="entry name" value="ZP"/>
    <property type="match status" value="1"/>
</dbReference>
<feature type="domain" description="ZP" evidence="5">
    <location>
        <begin position="613"/>
        <end position="891"/>
    </location>
</feature>
<dbReference type="InterPro" id="IPR001507">
    <property type="entry name" value="ZP_dom"/>
</dbReference>
<keyword evidence="3" id="KW-0472">Membrane</keyword>
<dbReference type="InterPro" id="IPR055355">
    <property type="entry name" value="ZP-C"/>
</dbReference>
<sequence>MDSHLLGVILLLAVLTTQVKTDPPPGTVQRECRDRYFYIWIERSFLLGRNWSIDASDESRVRIPLTPQFAATCGFTVTSDKRGNLEIRVSFLACLVQNDNDDTFTLTMYLNVENQFIPHHFSTYTFSMTCGLGYHWSSREIVCEENYMEVSIRRLFPGIAEEQMETEDWEAVIPAAQEAITSVWQIVFQMGEGENLQLKTMTTTEAHSLGYGVNTTASRVVFRAPYNSTESSIIMIDNMPVESIKATVFYKQRWLILLVDSSTACPLGPGIFKDNRLVWPTPRVLEPLVFPANITADMITMGVEGKLLDDETLQRRGYDLHINASVIAIAIPVGAVGGWSKSHVINNTYGIIYSIYLLLEHQWLDHLQELTQHRVYRLVSTPFIPKIPHLIDTDTTHPKQLFNISVGPFLPDVELVSITVAGKNLSVDDMKKHGYNIYPTYYPNDTMDFIVVADVGAPFIKQQYLYDDIRRYTMNMTLNFATIPDNVTFATPVAITVDVHDVVLPVMKGHCLNDTLYLLLQHGNLDHYWLPYVADEPLSYELAQSYGYMALENGTHFSLEVPFNSPGVVYKEVSLHELQASFDFSLKDNQTLKVYSSFTVQCNFSIPEKEVLVCFQNGTVAITVKPSVTLPEIDLSKLVLKDPKCGPKEQNAMKVLFVFDINSCGTIGRITNDFLIYENEISYLREAIPIDIPIITRDPDYRLTILCRYPINETLTIQARFGHIPMGFQLPDSVSLVRQTLKSEERNGLNLHARLARDLSYTTFYKDEDYPVPVHLNQPLYFEIELYNQNPHVELFLENCWATPSEELAGQPQWDIIVDGCANHMETYTSTFHPVLTKDVENPSSLKRFEVKTLVSNNSGGLEGLVYFHCNVAICDLSNPDSFCRRTCSPSKRGGHTINHSTREFHGAVSSGPINILTQGVSQSPNETIGAHWKLSRVVLLAVGIAVVSSLLLLAVTYLVKSRCY</sequence>
<comment type="caution">
    <text evidence="6">The sequence shown here is derived from an EMBL/GenBank/DDBJ whole genome shotgun (WGS) entry which is preliminary data.</text>
</comment>
<evidence type="ECO:0000313" key="6">
    <source>
        <dbReference type="EMBL" id="GCC17514.1"/>
    </source>
</evidence>
<feature type="transmembrane region" description="Helical" evidence="3">
    <location>
        <begin position="938"/>
        <end position="960"/>
    </location>
</feature>
<dbReference type="InterPro" id="IPR055356">
    <property type="entry name" value="ZP-N"/>
</dbReference>
<evidence type="ECO:0000259" key="5">
    <source>
        <dbReference type="PROSITE" id="PS51034"/>
    </source>
</evidence>
<dbReference type="AlphaFoldDB" id="A0A401RHA2"/>
<dbReference type="OrthoDB" id="8945590at2759"/>
<accession>A0A401RHA2</accession>
<evidence type="ECO:0000256" key="2">
    <source>
        <dbReference type="ARBA" id="ARBA00023180"/>
    </source>
</evidence>
<protein>
    <recommendedName>
        <fullName evidence="5">ZP domain-containing protein</fullName>
    </recommendedName>
</protein>
<dbReference type="Pfam" id="PF23344">
    <property type="entry name" value="ZP-N"/>
    <property type="match status" value="1"/>
</dbReference>
<dbReference type="PANTHER" id="PTHR47130">
    <property type="entry name" value="SI:DKEY-19B23.11-RELATED"/>
    <property type="match status" value="1"/>
</dbReference>
<dbReference type="STRING" id="137246.A0A401RHA2"/>
<keyword evidence="1" id="KW-1015">Disulfide bond</keyword>
<dbReference type="InterPro" id="IPR042235">
    <property type="entry name" value="ZP-C_dom"/>
</dbReference>
<proteinExistence type="predicted"/>